<protein>
    <recommendedName>
        <fullName evidence="4">Metal-dependent hydrolase</fullName>
    </recommendedName>
</protein>
<keyword evidence="1" id="KW-0472">Membrane</keyword>
<dbReference type="PANTHER" id="PTHR40031">
    <property type="entry name" value="HYPOTHETICAL MEMBRANE SPANNING PROTEIN"/>
    <property type="match status" value="1"/>
</dbReference>
<accession>A0A2S7U177</accession>
<reference evidence="2 3" key="1">
    <citation type="submission" date="2016-12" db="EMBL/GenBank/DDBJ databases">
        <title>Study of bacterial adaptation to deep sea.</title>
        <authorList>
            <person name="Song J."/>
            <person name="Yoshizawa S."/>
            <person name="Kogure K."/>
        </authorList>
    </citation>
    <scope>NUCLEOTIDE SEQUENCE [LARGE SCALE GENOMIC DNA]</scope>
    <source>
        <strain evidence="2 3">SAORIC-165</strain>
    </source>
</reference>
<dbReference type="InterPro" id="IPR053170">
    <property type="entry name" value="Transcription_regulator"/>
</dbReference>
<comment type="caution">
    <text evidence="2">The sequence shown here is derived from an EMBL/GenBank/DDBJ whole genome shotgun (WGS) entry which is preliminary data.</text>
</comment>
<sequence length="203" mass="22740">MDSITQAALGGLCGELLLRKQLGWKGAAWGVFFGTLPDLDLVIAPFVDSMDWLRTHRSLSHSLFLMLLVSPLFGYLLGKLHSKVSVARGTSFVLLTWSTHVLIDCFNSYGTQIFVPFSDYRVTLNNMSIIDPLFTVPMVVGNFICLFLVRDGKKCTWVVWATTAWISLYTLASFIMLGRAQDHFRNELTKANIETKNILVSPS</sequence>
<proteinExistence type="predicted"/>
<dbReference type="RefSeq" id="WP_105042841.1">
    <property type="nucleotide sequence ID" value="NZ_MQWA01000001.1"/>
</dbReference>
<dbReference type="Pfam" id="PF04307">
    <property type="entry name" value="YdjM"/>
    <property type="match status" value="1"/>
</dbReference>
<gene>
    <name evidence="2" type="ORF">BSZ32_07310</name>
</gene>
<evidence type="ECO:0000313" key="2">
    <source>
        <dbReference type="EMBL" id="PQJ28340.1"/>
    </source>
</evidence>
<keyword evidence="1" id="KW-0812">Transmembrane</keyword>
<feature type="transmembrane region" description="Helical" evidence="1">
    <location>
        <begin position="156"/>
        <end position="177"/>
    </location>
</feature>
<dbReference type="AlphaFoldDB" id="A0A2S7U177"/>
<keyword evidence="3" id="KW-1185">Reference proteome</keyword>
<organism evidence="2 3">
    <name type="scientific">Rubritalea profundi</name>
    <dbReference type="NCBI Taxonomy" id="1658618"/>
    <lineage>
        <taxon>Bacteria</taxon>
        <taxon>Pseudomonadati</taxon>
        <taxon>Verrucomicrobiota</taxon>
        <taxon>Verrucomicrobiia</taxon>
        <taxon>Verrucomicrobiales</taxon>
        <taxon>Rubritaleaceae</taxon>
        <taxon>Rubritalea</taxon>
    </lineage>
</organism>
<dbReference type="OrthoDB" id="245523at2"/>
<feature type="transmembrane region" description="Helical" evidence="1">
    <location>
        <begin position="59"/>
        <end position="78"/>
    </location>
</feature>
<keyword evidence="1" id="KW-1133">Transmembrane helix</keyword>
<name>A0A2S7U177_9BACT</name>
<evidence type="ECO:0008006" key="4">
    <source>
        <dbReference type="Google" id="ProtNLM"/>
    </source>
</evidence>
<evidence type="ECO:0000313" key="3">
    <source>
        <dbReference type="Proteomes" id="UP000239907"/>
    </source>
</evidence>
<evidence type="ECO:0000256" key="1">
    <source>
        <dbReference type="SAM" id="Phobius"/>
    </source>
</evidence>
<dbReference type="Proteomes" id="UP000239907">
    <property type="component" value="Unassembled WGS sequence"/>
</dbReference>
<dbReference type="EMBL" id="MQWA01000001">
    <property type="protein sequence ID" value="PQJ28340.1"/>
    <property type="molecule type" value="Genomic_DNA"/>
</dbReference>
<feature type="transmembrane region" description="Helical" evidence="1">
    <location>
        <begin position="129"/>
        <end position="149"/>
    </location>
</feature>
<dbReference type="PANTHER" id="PTHR40031:SF1">
    <property type="entry name" value="MEMBRANE-BOUND METAL-DEPENDENT HYDROLASE"/>
    <property type="match status" value="1"/>
</dbReference>
<dbReference type="InterPro" id="IPR007404">
    <property type="entry name" value="YdjM-like"/>
</dbReference>